<dbReference type="AlphaFoldDB" id="A0AA35G9I3"/>
<dbReference type="KEGG" id="cmic:caldi_32110"/>
<dbReference type="PANTHER" id="PTHR39157">
    <property type="entry name" value="INTEGRAL MEMBRANE PROTEIN-RELATED"/>
    <property type="match status" value="1"/>
</dbReference>
<proteinExistence type="predicted"/>
<dbReference type="GO" id="GO:0016020">
    <property type="term" value="C:membrane"/>
    <property type="evidence" value="ECO:0007669"/>
    <property type="project" value="UniProtKB-SubCell"/>
</dbReference>
<feature type="transmembrane region" description="Helical" evidence="5">
    <location>
        <begin position="123"/>
        <end position="148"/>
    </location>
</feature>
<evidence type="ECO:0008006" key="8">
    <source>
        <dbReference type="Google" id="ProtNLM"/>
    </source>
</evidence>
<gene>
    <name evidence="6" type="ORF">caldi_32110</name>
</gene>
<evidence type="ECO:0000256" key="2">
    <source>
        <dbReference type="ARBA" id="ARBA00022692"/>
    </source>
</evidence>
<dbReference type="InterPro" id="IPR032808">
    <property type="entry name" value="DoxX"/>
</dbReference>
<accession>A0AA35G9I3</accession>
<evidence type="ECO:0000256" key="1">
    <source>
        <dbReference type="ARBA" id="ARBA00004141"/>
    </source>
</evidence>
<evidence type="ECO:0000256" key="5">
    <source>
        <dbReference type="SAM" id="Phobius"/>
    </source>
</evidence>
<dbReference type="RefSeq" id="WP_264842722.1">
    <property type="nucleotide sequence ID" value="NZ_AP025628.1"/>
</dbReference>
<dbReference type="EMBL" id="AP025628">
    <property type="protein sequence ID" value="BDG62121.1"/>
    <property type="molecule type" value="Genomic_DNA"/>
</dbReference>
<keyword evidence="7" id="KW-1185">Reference proteome</keyword>
<evidence type="ECO:0000256" key="4">
    <source>
        <dbReference type="ARBA" id="ARBA00023136"/>
    </source>
</evidence>
<keyword evidence="2 5" id="KW-0812">Transmembrane</keyword>
<dbReference type="Proteomes" id="UP001163687">
    <property type="component" value="Chromosome"/>
</dbReference>
<evidence type="ECO:0000313" key="6">
    <source>
        <dbReference type="EMBL" id="BDG62121.1"/>
    </source>
</evidence>
<keyword evidence="4 5" id="KW-0472">Membrane</keyword>
<evidence type="ECO:0000313" key="7">
    <source>
        <dbReference type="Proteomes" id="UP001163687"/>
    </source>
</evidence>
<keyword evidence="3 5" id="KW-1133">Transmembrane helix</keyword>
<comment type="subcellular location">
    <subcellularLocation>
        <location evidence="1">Membrane</location>
        <topology evidence="1">Multi-pass membrane protein</topology>
    </subcellularLocation>
</comment>
<dbReference type="PANTHER" id="PTHR39157:SF1">
    <property type="entry name" value="DOXX FAMILY PROTEIN"/>
    <property type="match status" value="1"/>
</dbReference>
<name>A0AA35G9I3_9FIRM</name>
<dbReference type="Pfam" id="PF07681">
    <property type="entry name" value="DoxX"/>
    <property type="match status" value="1"/>
</dbReference>
<organism evidence="6 7">
    <name type="scientific">Caldinitratiruptor microaerophilus</name>
    <dbReference type="NCBI Taxonomy" id="671077"/>
    <lineage>
        <taxon>Bacteria</taxon>
        <taxon>Bacillati</taxon>
        <taxon>Bacillota</taxon>
        <taxon>Clostridia</taxon>
        <taxon>Eubacteriales</taxon>
        <taxon>Symbiobacteriaceae</taxon>
        <taxon>Caldinitratiruptor</taxon>
    </lineage>
</organism>
<protein>
    <recommendedName>
        <fullName evidence="8">Thiosulfate dehydrogenase [quinone] large subunit</fullName>
    </recommendedName>
</protein>
<evidence type="ECO:0000256" key="3">
    <source>
        <dbReference type="ARBA" id="ARBA00022989"/>
    </source>
</evidence>
<sequence length="172" mass="19004">MKAYLKSKQASWIWLVLRLYVGYQWLEAGWEKLTGPKPFDASGFLKGAIAKATGEHPAVQPWYAAFLKGFALPNVGLFNFLIPWGEFLVGLALIAGFATLFAAFMGVFMNLNFMLAGSTSTNPILFTLGIFILIGGPYAGYLGVDYWFRPIWRSWMDRLTGKAAVATHASGH</sequence>
<feature type="transmembrane region" description="Helical" evidence="5">
    <location>
        <begin position="88"/>
        <end position="111"/>
    </location>
</feature>
<reference evidence="6" key="1">
    <citation type="submission" date="2022-03" db="EMBL/GenBank/DDBJ databases">
        <title>Complete genome sequence of Caldinitratiruptor microaerophilus.</title>
        <authorList>
            <person name="Mukaiyama R."/>
            <person name="Nishiyama T."/>
            <person name="Ueda K."/>
        </authorList>
    </citation>
    <scope>NUCLEOTIDE SEQUENCE</scope>
    <source>
        <strain evidence="6">JCM 16183</strain>
    </source>
</reference>